<reference evidence="7" key="1">
    <citation type="submission" date="2022-11" db="UniProtKB">
        <authorList>
            <consortium name="WormBaseParasite"/>
        </authorList>
    </citation>
    <scope>IDENTIFICATION</scope>
</reference>
<dbReference type="GO" id="GO:0000272">
    <property type="term" value="P:polysaccharide catabolic process"/>
    <property type="evidence" value="ECO:0007669"/>
    <property type="project" value="InterPro"/>
</dbReference>
<dbReference type="AlphaFoldDB" id="A0A914CR76"/>
<feature type="domain" description="Glycoside hydrolase family 5" evidence="5">
    <location>
        <begin position="7"/>
        <end position="230"/>
    </location>
</feature>
<keyword evidence="2 4" id="KW-0378">Hydrolase</keyword>
<evidence type="ECO:0000313" key="6">
    <source>
        <dbReference type="Proteomes" id="UP000887540"/>
    </source>
</evidence>
<protein>
    <submittedName>
        <fullName evidence="7">Glycoside hydrolase family 5 domain-containing protein</fullName>
    </submittedName>
</protein>
<dbReference type="SUPFAM" id="SSF51445">
    <property type="entry name" value="(Trans)glycosidases"/>
    <property type="match status" value="1"/>
</dbReference>
<dbReference type="PROSITE" id="PS00659">
    <property type="entry name" value="GLYCOSYL_HYDROL_F5"/>
    <property type="match status" value="1"/>
</dbReference>
<dbReference type="InterPro" id="IPR017853">
    <property type="entry name" value="GH"/>
</dbReference>
<evidence type="ECO:0000259" key="5">
    <source>
        <dbReference type="Pfam" id="PF00150"/>
    </source>
</evidence>
<dbReference type="Gene3D" id="3.20.20.80">
    <property type="entry name" value="Glycosidases"/>
    <property type="match status" value="1"/>
</dbReference>
<keyword evidence="3 4" id="KW-0326">Glycosidase</keyword>
<evidence type="ECO:0000256" key="2">
    <source>
        <dbReference type="ARBA" id="ARBA00022801"/>
    </source>
</evidence>
<dbReference type="InterPro" id="IPR018087">
    <property type="entry name" value="Glyco_hydro_5_CS"/>
</dbReference>
<evidence type="ECO:0000256" key="3">
    <source>
        <dbReference type="ARBA" id="ARBA00023295"/>
    </source>
</evidence>
<dbReference type="PANTHER" id="PTHR34142">
    <property type="entry name" value="ENDO-BETA-1,4-GLUCANASE A"/>
    <property type="match status" value="1"/>
</dbReference>
<keyword evidence="6" id="KW-1185">Reference proteome</keyword>
<dbReference type="GO" id="GO:0004553">
    <property type="term" value="F:hydrolase activity, hydrolyzing O-glycosyl compounds"/>
    <property type="evidence" value="ECO:0007669"/>
    <property type="project" value="InterPro"/>
</dbReference>
<dbReference type="PANTHER" id="PTHR34142:SF1">
    <property type="entry name" value="GLYCOSIDE HYDROLASE FAMILY 5 DOMAIN-CONTAINING PROTEIN"/>
    <property type="match status" value="1"/>
</dbReference>
<comment type="similarity">
    <text evidence="1 4">Belongs to the glycosyl hydrolase 5 (cellulase A) family.</text>
</comment>
<dbReference type="InterPro" id="IPR001547">
    <property type="entry name" value="Glyco_hydro_5"/>
</dbReference>
<dbReference type="WBParaSite" id="ACRNAN_scaffold13363.g22203.t1">
    <property type="protein sequence ID" value="ACRNAN_scaffold13363.g22203.t1"/>
    <property type="gene ID" value="ACRNAN_scaffold13363.g22203"/>
</dbReference>
<name>A0A914CR76_9BILA</name>
<accession>A0A914CR76</accession>
<proteinExistence type="inferred from homology"/>
<organism evidence="6 7">
    <name type="scientific">Acrobeloides nanus</name>
    <dbReference type="NCBI Taxonomy" id="290746"/>
    <lineage>
        <taxon>Eukaryota</taxon>
        <taxon>Metazoa</taxon>
        <taxon>Ecdysozoa</taxon>
        <taxon>Nematoda</taxon>
        <taxon>Chromadorea</taxon>
        <taxon>Rhabditida</taxon>
        <taxon>Tylenchina</taxon>
        <taxon>Cephalobomorpha</taxon>
        <taxon>Cephaloboidea</taxon>
        <taxon>Cephalobidae</taxon>
        <taxon>Acrobeloides</taxon>
    </lineage>
</organism>
<dbReference type="Proteomes" id="UP000887540">
    <property type="component" value="Unplaced"/>
</dbReference>
<evidence type="ECO:0000256" key="1">
    <source>
        <dbReference type="ARBA" id="ARBA00005641"/>
    </source>
</evidence>
<evidence type="ECO:0000256" key="4">
    <source>
        <dbReference type="RuleBase" id="RU361153"/>
    </source>
</evidence>
<sequence>MSLYWSQWMPQFWNQETLTHLKAQWNANVVRCPMGVRVEDGGYLAYPEREYDKMKSVIEAAINLGIYVIVDWHEEKAYLRAQQAIQFFKNISKTYGSCPHIIYEIWNEPTGVNWTTITTYAQQVIPAIRENDPHNIIVVGTPNWSQDVDIAANSPLNYTNVAYTLHYYAGIHKQALRNKATIAISKELPIFITEYGTTNVQANGTVDVEESQLWWQFNDKNKLSYCNWAIDVVQENTAALISGTTAAQVGDSSRWTVSGKLVNRKLQSTDQGLH</sequence>
<evidence type="ECO:0000313" key="7">
    <source>
        <dbReference type="WBParaSite" id="ACRNAN_scaffold13363.g22203.t1"/>
    </source>
</evidence>
<dbReference type="Pfam" id="PF00150">
    <property type="entry name" value="Cellulase"/>
    <property type="match status" value="1"/>
</dbReference>